<feature type="compositionally biased region" description="Low complexity" evidence="3">
    <location>
        <begin position="245"/>
        <end position="254"/>
    </location>
</feature>
<feature type="region of interest" description="Disordered" evidence="3">
    <location>
        <begin position="298"/>
        <end position="329"/>
    </location>
</feature>
<feature type="region of interest" description="Disordered" evidence="3">
    <location>
        <begin position="221"/>
        <end position="254"/>
    </location>
</feature>
<proteinExistence type="predicted"/>
<keyword evidence="7" id="KW-1185">Reference proteome</keyword>
<dbReference type="Pfam" id="PF19236">
    <property type="entry name" value="ADAMTS_CR_3"/>
    <property type="match status" value="1"/>
</dbReference>
<evidence type="ECO:0000256" key="2">
    <source>
        <dbReference type="ARBA" id="ARBA00022525"/>
    </source>
</evidence>
<dbReference type="InterPro" id="IPR050439">
    <property type="entry name" value="ADAMTS_ADAMTS-like"/>
</dbReference>
<reference evidence="6" key="1">
    <citation type="submission" date="2021-06" db="EMBL/GenBank/DDBJ databases">
        <authorList>
            <person name="Hodson N. C."/>
            <person name="Mongue J. A."/>
            <person name="Jaron S. K."/>
        </authorList>
    </citation>
    <scope>NUCLEOTIDE SEQUENCE</scope>
</reference>
<dbReference type="PANTHER" id="PTHR13723:SF305">
    <property type="entry name" value="PROTEIN MADD-4"/>
    <property type="match status" value="1"/>
</dbReference>
<dbReference type="GO" id="GO:0004222">
    <property type="term" value="F:metalloendopeptidase activity"/>
    <property type="evidence" value="ECO:0007669"/>
    <property type="project" value="TreeGrafter"/>
</dbReference>
<dbReference type="GO" id="GO:0006508">
    <property type="term" value="P:proteolysis"/>
    <property type="evidence" value="ECO:0007669"/>
    <property type="project" value="TreeGrafter"/>
</dbReference>
<name>A0A8J2JA84_9HEXA</name>
<evidence type="ECO:0000259" key="4">
    <source>
        <dbReference type="Pfam" id="PF05986"/>
    </source>
</evidence>
<dbReference type="FunFam" id="2.60.120.830:FF:000001">
    <property type="entry name" value="A disintegrin and metalloproteinase with thrombospondin motifs 1"/>
    <property type="match status" value="1"/>
</dbReference>
<feature type="domain" description="ADAMTS/ADAMTS-like Spacer 1" evidence="4">
    <location>
        <begin position="100"/>
        <end position="211"/>
    </location>
</feature>
<comment type="subcellular location">
    <subcellularLocation>
        <location evidence="1">Secreted</location>
    </subcellularLocation>
</comment>
<dbReference type="GO" id="GO:0005576">
    <property type="term" value="C:extracellular region"/>
    <property type="evidence" value="ECO:0007669"/>
    <property type="project" value="UniProtKB-SubCell"/>
</dbReference>
<gene>
    <name evidence="6" type="ORF">AFUS01_LOCUS4637</name>
</gene>
<evidence type="ECO:0000313" key="7">
    <source>
        <dbReference type="Proteomes" id="UP000708208"/>
    </source>
</evidence>
<evidence type="ECO:0008006" key="8">
    <source>
        <dbReference type="Google" id="ProtNLM"/>
    </source>
</evidence>
<dbReference type="GO" id="GO:0031012">
    <property type="term" value="C:extracellular matrix"/>
    <property type="evidence" value="ECO:0007669"/>
    <property type="project" value="TreeGrafter"/>
</dbReference>
<evidence type="ECO:0000259" key="5">
    <source>
        <dbReference type="Pfam" id="PF19236"/>
    </source>
</evidence>
<dbReference type="OrthoDB" id="5950222at2759"/>
<accession>A0A8J2JA84</accession>
<comment type="caution">
    <text evidence="6">The sequence shown here is derived from an EMBL/GenBank/DDBJ whole genome shotgun (WGS) entry which is preliminary data.</text>
</comment>
<dbReference type="AlphaFoldDB" id="A0A8J2JA84"/>
<organism evidence="6 7">
    <name type="scientific">Allacma fusca</name>
    <dbReference type="NCBI Taxonomy" id="39272"/>
    <lineage>
        <taxon>Eukaryota</taxon>
        <taxon>Metazoa</taxon>
        <taxon>Ecdysozoa</taxon>
        <taxon>Arthropoda</taxon>
        <taxon>Hexapoda</taxon>
        <taxon>Collembola</taxon>
        <taxon>Symphypleona</taxon>
        <taxon>Sminthuridae</taxon>
        <taxon>Allacma</taxon>
    </lineage>
</organism>
<keyword evidence="2" id="KW-0964">Secreted</keyword>
<evidence type="ECO:0000313" key="6">
    <source>
        <dbReference type="EMBL" id="CAG7705866.1"/>
    </source>
</evidence>
<dbReference type="GO" id="GO:0030198">
    <property type="term" value="P:extracellular matrix organization"/>
    <property type="evidence" value="ECO:0007669"/>
    <property type="project" value="TreeGrafter"/>
</dbReference>
<dbReference type="Pfam" id="PF05986">
    <property type="entry name" value="ADAMTS_spacer1"/>
    <property type="match status" value="1"/>
</dbReference>
<dbReference type="InterPro" id="IPR045371">
    <property type="entry name" value="ADAMTS_CR_3"/>
</dbReference>
<evidence type="ECO:0000256" key="1">
    <source>
        <dbReference type="ARBA" id="ARBA00004613"/>
    </source>
</evidence>
<dbReference type="InterPro" id="IPR010294">
    <property type="entry name" value="ADAMTS_spacer1"/>
</dbReference>
<feature type="non-terminal residue" evidence="6">
    <location>
        <position position="1"/>
    </location>
</feature>
<feature type="compositionally biased region" description="Basic residues" evidence="3">
    <location>
        <begin position="308"/>
        <end position="319"/>
    </location>
</feature>
<sequence>MHGVLFDWTSRESNDFLQFTDIPEHSVSVTTTCTYTNMLTTAAATMQRGGMTTQSLNLMTILIIMFASFNPIGCDGIAGSQRRLDRCGVCGGDNSTCRVVSGIFTRPQLPVGYNMVAHIPKGACNLNITQLRKSPNYLALRTNDGSFILNGNWAISWPGEYEGAGAKFLYTRQDLQSHESIASPGPLREPIDLLVLYQQPNHGIKYEYMLPMNDAPIPPIPSDGIGSTLGNRPLTAAARPDSSRSYGGSPPGNLLLPGNSNTVASFIPKPSALSSPGTPLFLSGESPAYSISGTAVTKSNSLQTPHPLLHHHHGRRRNNNRGGHGKAETEKKFTWKITGYSNCSEPCGG</sequence>
<feature type="domain" description="ADAMTS/ADAMTS-like cysteine-rich" evidence="5">
    <location>
        <begin position="60"/>
        <end position="97"/>
    </location>
</feature>
<dbReference type="Proteomes" id="UP000708208">
    <property type="component" value="Unassembled WGS sequence"/>
</dbReference>
<dbReference type="PANTHER" id="PTHR13723">
    <property type="entry name" value="ADAMTS A DISINTEGRIN AND METALLOPROTEASE WITH THROMBOSPONDIN MOTIFS PROTEASE"/>
    <property type="match status" value="1"/>
</dbReference>
<evidence type="ECO:0000256" key="3">
    <source>
        <dbReference type="SAM" id="MobiDB-lite"/>
    </source>
</evidence>
<protein>
    <recommendedName>
        <fullName evidence="8">ADAMTS/ADAMTS-like Spacer 1 domain-containing protein</fullName>
    </recommendedName>
</protein>
<dbReference type="EMBL" id="CAJVCH010029063">
    <property type="protein sequence ID" value="CAG7705866.1"/>
    <property type="molecule type" value="Genomic_DNA"/>
</dbReference>